<dbReference type="EMBL" id="MU277284">
    <property type="protein sequence ID" value="KAI0055657.1"/>
    <property type="molecule type" value="Genomic_DNA"/>
</dbReference>
<dbReference type="Proteomes" id="UP000814140">
    <property type="component" value="Unassembled WGS sequence"/>
</dbReference>
<reference evidence="1" key="2">
    <citation type="journal article" date="2022" name="New Phytol.">
        <title>Evolutionary transition to the ectomycorrhizal habit in the genomes of a hyperdiverse lineage of mushroom-forming fungi.</title>
        <authorList>
            <person name="Looney B."/>
            <person name="Miyauchi S."/>
            <person name="Morin E."/>
            <person name="Drula E."/>
            <person name="Courty P.E."/>
            <person name="Kohler A."/>
            <person name="Kuo A."/>
            <person name="LaButti K."/>
            <person name="Pangilinan J."/>
            <person name="Lipzen A."/>
            <person name="Riley R."/>
            <person name="Andreopoulos W."/>
            <person name="He G."/>
            <person name="Johnson J."/>
            <person name="Nolan M."/>
            <person name="Tritt A."/>
            <person name="Barry K.W."/>
            <person name="Grigoriev I.V."/>
            <person name="Nagy L.G."/>
            <person name="Hibbett D."/>
            <person name="Henrissat B."/>
            <person name="Matheny P.B."/>
            <person name="Labbe J."/>
            <person name="Martin F.M."/>
        </authorList>
    </citation>
    <scope>NUCLEOTIDE SEQUENCE</scope>
    <source>
        <strain evidence="1">HHB10654</strain>
    </source>
</reference>
<name>A0ACB8SHA6_9AGAM</name>
<proteinExistence type="predicted"/>
<gene>
    <name evidence="1" type="ORF">BV25DRAFT_1736286</name>
</gene>
<accession>A0ACB8SHA6</accession>
<protein>
    <submittedName>
        <fullName evidence="1">Uncharacterized protein</fullName>
    </submittedName>
</protein>
<organism evidence="1 2">
    <name type="scientific">Artomyces pyxidatus</name>
    <dbReference type="NCBI Taxonomy" id="48021"/>
    <lineage>
        <taxon>Eukaryota</taxon>
        <taxon>Fungi</taxon>
        <taxon>Dikarya</taxon>
        <taxon>Basidiomycota</taxon>
        <taxon>Agaricomycotina</taxon>
        <taxon>Agaricomycetes</taxon>
        <taxon>Russulales</taxon>
        <taxon>Auriscalpiaceae</taxon>
        <taxon>Artomyces</taxon>
    </lineage>
</organism>
<comment type="caution">
    <text evidence="1">The sequence shown here is derived from an EMBL/GenBank/DDBJ whole genome shotgun (WGS) entry which is preliminary data.</text>
</comment>
<evidence type="ECO:0000313" key="2">
    <source>
        <dbReference type="Proteomes" id="UP000814140"/>
    </source>
</evidence>
<evidence type="ECO:0000313" key="1">
    <source>
        <dbReference type="EMBL" id="KAI0055657.1"/>
    </source>
</evidence>
<keyword evidence="2" id="KW-1185">Reference proteome</keyword>
<sequence>MSKGTRPVQTQNVEAALSRSPPQGQGTKECSPVAPHLIHRVSAPPQRESPDVVPARELERLVSTSSICSTYLQRPSIFHSTKDSPKREKQGLLQMQTIGIALA</sequence>
<reference evidence="1" key="1">
    <citation type="submission" date="2021-03" db="EMBL/GenBank/DDBJ databases">
        <authorList>
            <consortium name="DOE Joint Genome Institute"/>
            <person name="Ahrendt S."/>
            <person name="Looney B.P."/>
            <person name="Miyauchi S."/>
            <person name="Morin E."/>
            <person name="Drula E."/>
            <person name="Courty P.E."/>
            <person name="Chicoki N."/>
            <person name="Fauchery L."/>
            <person name="Kohler A."/>
            <person name="Kuo A."/>
            <person name="Labutti K."/>
            <person name="Pangilinan J."/>
            <person name="Lipzen A."/>
            <person name="Riley R."/>
            <person name="Andreopoulos W."/>
            <person name="He G."/>
            <person name="Johnson J."/>
            <person name="Barry K.W."/>
            <person name="Grigoriev I.V."/>
            <person name="Nagy L."/>
            <person name="Hibbett D."/>
            <person name="Henrissat B."/>
            <person name="Matheny P.B."/>
            <person name="Labbe J."/>
            <person name="Martin F."/>
        </authorList>
    </citation>
    <scope>NUCLEOTIDE SEQUENCE</scope>
    <source>
        <strain evidence="1">HHB10654</strain>
    </source>
</reference>